<dbReference type="Gene3D" id="3.30.450.20">
    <property type="entry name" value="PAS domain"/>
    <property type="match status" value="1"/>
</dbReference>
<evidence type="ECO:0000256" key="7">
    <source>
        <dbReference type="ARBA" id="ARBA00022840"/>
    </source>
</evidence>
<comment type="catalytic activity">
    <reaction evidence="1">
        <text>ATP + protein L-histidine = ADP + protein N-phospho-L-histidine.</text>
        <dbReference type="EC" id="2.7.13.3"/>
    </reaction>
</comment>
<keyword evidence="3" id="KW-0597">Phosphoprotein</keyword>
<dbReference type="GO" id="GO:0005524">
    <property type="term" value="F:ATP binding"/>
    <property type="evidence" value="ECO:0007669"/>
    <property type="project" value="UniProtKB-KW"/>
</dbReference>
<dbReference type="SMART" id="SM00911">
    <property type="entry name" value="HWE_HK"/>
    <property type="match status" value="1"/>
</dbReference>
<evidence type="ECO:0000313" key="9">
    <source>
        <dbReference type="EMBL" id="MBB4144260.1"/>
    </source>
</evidence>
<reference evidence="9 10" key="1">
    <citation type="submission" date="2020-08" db="EMBL/GenBank/DDBJ databases">
        <title>Genomic Encyclopedia of Type Strains, Phase IV (KMG-IV): sequencing the most valuable type-strain genomes for metagenomic binning, comparative biology and taxonomic classification.</title>
        <authorList>
            <person name="Goeker M."/>
        </authorList>
    </citation>
    <scope>NUCLEOTIDE SEQUENCE [LARGE SCALE GENOMIC DNA]</scope>
    <source>
        <strain evidence="9 10">DSM 29514</strain>
    </source>
</reference>
<keyword evidence="7" id="KW-0067">ATP-binding</keyword>
<organism evidence="9 10">
    <name type="scientific">Rhizobium rhizoryzae</name>
    <dbReference type="NCBI Taxonomy" id="451876"/>
    <lineage>
        <taxon>Bacteria</taxon>
        <taxon>Pseudomonadati</taxon>
        <taxon>Pseudomonadota</taxon>
        <taxon>Alphaproteobacteria</taxon>
        <taxon>Hyphomicrobiales</taxon>
        <taxon>Rhizobiaceae</taxon>
        <taxon>Rhizobium/Agrobacterium group</taxon>
        <taxon>Rhizobium</taxon>
    </lineage>
</organism>
<dbReference type="PANTHER" id="PTHR41523:SF7">
    <property type="entry name" value="HISTIDINE KINASE"/>
    <property type="match status" value="1"/>
</dbReference>
<dbReference type="AlphaFoldDB" id="A0A7W6LH38"/>
<dbReference type="Gene3D" id="3.30.565.10">
    <property type="entry name" value="Histidine kinase-like ATPase, C-terminal domain"/>
    <property type="match status" value="1"/>
</dbReference>
<keyword evidence="6 9" id="KW-0418">Kinase</keyword>
<accession>A0A7W6LH38</accession>
<dbReference type="SUPFAM" id="SSF55785">
    <property type="entry name" value="PYP-like sensor domain (PAS domain)"/>
    <property type="match status" value="1"/>
</dbReference>
<dbReference type="InterPro" id="IPR013656">
    <property type="entry name" value="PAS_4"/>
</dbReference>
<gene>
    <name evidence="9" type="ORF">GGQ72_002817</name>
</gene>
<evidence type="ECO:0000256" key="1">
    <source>
        <dbReference type="ARBA" id="ARBA00000085"/>
    </source>
</evidence>
<dbReference type="RefSeq" id="WP_246251360.1">
    <property type="nucleotide sequence ID" value="NZ_CP049249.1"/>
</dbReference>
<keyword evidence="4" id="KW-0808">Transferase</keyword>
<comment type="caution">
    <text evidence="9">The sequence shown here is derived from an EMBL/GenBank/DDBJ whole genome shotgun (WGS) entry which is preliminary data.</text>
</comment>
<dbReference type="GO" id="GO:0004673">
    <property type="term" value="F:protein histidine kinase activity"/>
    <property type="evidence" value="ECO:0007669"/>
    <property type="project" value="UniProtKB-EC"/>
</dbReference>
<evidence type="ECO:0000256" key="2">
    <source>
        <dbReference type="ARBA" id="ARBA00012438"/>
    </source>
</evidence>
<proteinExistence type="predicted"/>
<protein>
    <recommendedName>
        <fullName evidence="2">histidine kinase</fullName>
        <ecNumber evidence="2">2.7.13.3</ecNumber>
    </recommendedName>
</protein>
<dbReference type="Pfam" id="PF08448">
    <property type="entry name" value="PAS_4"/>
    <property type="match status" value="1"/>
</dbReference>
<dbReference type="InterPro" id="IPR035965">
    <property type="entry name" value="PAS-like_dom_sf"/>
</dbReference>
<keyword evidence="5" id="KW-0547">Nucleotide-binding</keyword>
<evidence type="ECO:0000256" key="4">
    <source>
        <dbReference type="ARBA" id="ARBA00022679"/>
    </source>
</evidence>
<sequence length="293" mass="31887">MSEGGKRVMEVDDFSAFQGCPWPDFWAGDGNVAARQAVETAASGQPAQFFGDAKTAKGTQKFWEVQVIPVFGEGGNPTHLLSISKDITDVTDALRRNELLAQELQHRIKNTLAMVAAVASQTLKGEDISDRRTAFLTRIQALSKANEIITAKTWQNAPMRAVIEKALEPHLPRPERCSIQGDDLDLTAKQALSLALSVHELATNATKYGALSGEDGRVDIEWRVDDEQPVGERLLFEWRETGGPPVSEPSSRGFGSKLVMRALASDFQGKVTLDYLPTGVVCRMLAPAPTVAL</sequence>
<keyword evidence="10" id="KW-1185">Reference proteome</keyword>
<evidence type="ECO:0000259" key="8">
    <source>
        <dbReference type="SMART" id="SM00911"/>
    </source>
</evidence>
<evidence type="ECO:0000256" key="5">
    <source>
        <dbReference type="ARBA" id="ARBA00022741"/>
    </source>
</evidence>
<dbReference type="PANTHER" id="PTHR41523">
    <property type="entry name" value="TWO-COMPONENT SYSTEM SENSOR PROTEIN"/>
    <property type="match status" value="1"/>
</dbReference>
<evidence type="ECO:0000256" key="3">
    <source>
        <dbReference type="ARBA" id="ARBA00022553"/>
    </source>
</evidence>
<dbReference type="EMBL" id="JACIEC010000003">
    <property type="protein sequence ID" value="MBB4144260.1"/>
    <property type="molecule type" value="Genomic_DNA"/>
</dbReference>
<dbReference type="InterPro" id="IPR036890">
    <property type="entry name" value="HATPase_C_sf"/>
</dbReference>
<evidence type="ECO:0000313" key="10">
    <source>
        <dbReference type="Proteomes" id="UP000519897"/>
    </source>
</evidence>
<name>A0A7W6LH38_9HYPH</name>
<dbReference type="EC" id="2.7.13.3" evidence="2"/>
<dbReference type="Pfam" id="PF07536">
    <property type="entry name" value="HWE_HK"/>
    <property type="match status" value="1"/>
</dbReference>
<dbReference type="InterPro" id="IPR011102">
    <property type="entry name" value="Sig_transdc_His_kinase_HWE"/>
</dbReference>
<evidence type="ECO:0000256" key="6">
    <source>
        <dbReference type="ARBA" id="ARBA00022777"/>
    </source>
</evidence>
<dbReference type="Proteomes" id="UP000519897">
    <property type="component" value="Unassembled WGS sequence"/>
</dbReference>
<feature type="domain" description="Signal transduction histidine kinase HWE region" evidence="8">
    <location>
        <begin position="103"/>
        <end position="183"/>
    </location>
</feature>